<dbReference type="Pfam" id="PF24996">
    <property type="entry name" value="NANM"/>
    <property type="match status" value="1"/>
</dbReference>
<dbReference type="InterPro" id="IPR056734">
    <property type="entry name" value="NANM"/>
</dbReference>
<dbReference type="PANTHER" id="PTHR45632">
    <property type="entry name" value="LD33804P"/>
    <property type="match status" value="1"/>
</dbReference>
<proteinExistence type="predicted"/>
<dbReference type="AlphaFoldDB" id="A0A133ZW99"/>
<dbReference type="STRING" id="1379.HMPREF3186_01013"/>
<name>A0A133ZW99_9BACL</name>
<dbReference type="PATRIC" id="fig|1379.3.peg.997"/>
<dbReference type="RefSeq" id="WP_060914176.1">
    <property type="nucleotide sequence ID" value="NZ_KQ959958.1"/>
</dbReference>
<dbReference type="NCBIfam" id="TIGR03548">
    <property type="entry name" value="mutarot_permut"/>
    <property type="match status" value="1"/>
</dbReference>
<accession>A0A133ZW99</accession>
<dbReference type="InterPro" id="IPR019937">
    <property type="entry name" value="Cycl-permuted_mutarotase"/>
</dbReference>
<comment type="caution">
    <text evidence="1">The sequence shown here is derived from an EMBL/GenBank/DDBJ whole genome shotgun (WGS) entry which is preliminary data.</text>
</comment>
<dbReference type="OrthoDB" id="198899at2"/>
<evidence type="ECO:0000313" key="1">
    <source>
        <dbReference type="EMBL" id="KXB59705.1"/>
    </source>
</evidence>
<gene>
    <name evidence="1" type="ORF">HMPREF3186_01013</name>
</gene>
<dbReference type="InterPro" id="IPR015915">
    <property type="entry name" value="Kelch-typ_b-propeller"/>
</dbReference>
<organism evidence="1 2">
    <name type="scientific">Gemella haemolysans</name>
    <dbReference type="NCBI Taxonomy" id="1379"/>
    <lineage>
        <taxon>Bacteria</taxon>
        <taxon>Bacillati</taxon>
        <taxon>Bacillota</taxon>
        <taxon>Bacilli</taxon>
        <taxon>Bacillales</taxon>
        <taxon>Gemellaceae</taxon>
        <taxon>Gemella</taxon>
    </lineage>
</organism>
<dbReference type="EMBL" id="LSDC01000065">
    <property type="protein sequence ID" value="KXB59705.1"/>
    <property type="molecule type" value="Genomic_DNA"/>
</dbReference>
<dbReference type="SUPFAM" id="SSF117281">
    <property type="entry name" value="Kelch motif"/>
    <property type="match status" value="1"/>
</dbReference>
<dbReference type="Gene3D" id="2.120.10.80">
    <property type="entry name" value="Kelch-type beta propeller"/>
    <property type="match status" value="1"/>
</dbReference>
<reference evidence="2" key="1">
    <citation type="submission" date="2016-01" db="EMBL/GenBank/DDBJ databases">
        <authorList>
            <person name="Mitreva M."/>
            <person name="Pepin K.H."/>
            <person name="Mihindukulasuriya K.A."/>
            <person name="Fulton R."/>
            <person name="Fronick C."/>
            <person name="O'Laughlin M."/>
            <person name="Miner T."/>
            <person name="Herter B."/>
            <person name="Rosa B.A."/>
            <person name="Cordes M."/>
            <person name="Tomlinson C."/>
            <person name="Wollam A."/>
            <person name="Palsikar V.B."/>
            <person name="Mardis E.R."/>
            <person name="Wilson R.K."/>
        </authorList>
    </citation>
    <scope>NUCLEOTIDE SEQUENCE [LARGE SCALE GENOMIC DNA]</scope>
    <source>
        <strain evidence="2">DNF01167</strain>
    </source>
</reference>
<evidence type="ECO:0000313" key="2">
    <source>
        <dbReference type="Proteomes" id="UP000070355"/>
    </source>
</evidence>
<dbReference type="Proteomes" id="UP000070355">
    <property type="component" value="Unassembled WGS sequence"/>
</dbReference>
<sequence length="344" mass="38596">MSTQLKWTNIATVAAQKGYENNIGTAGLVKGVLGNKLIFGGGANFPGGLPVDGGVKVNHKDIYLYEETADGVTLLDQIQFDYPLAYGPSAVHNDTLYYIANKTETSSELLAFTVVDNKLKVEVVDTLPLTVENVIAKVHDNKLYFGIGSINGSNNNELYAYDLATKKFEVFSEFPGKLRNQAVSYVYNNELYVYGGGASETYNDGYKVNLETKEWTQLADVEIDNEEVSLLGADWAPLNDHELLVIGGFNKDVWKDAVFNLTTLQGEDHAKYRDAYFRRPVSDYKWNKKELVYNLNENRWYQLGEIPFEAPCGHALLATDNNIYSIMGEIKPAERKPYIHRTKK</sequence>
<protein>
    <submittedName>
        <fullName evidence="1">Cyclically-permuted mutarotase family protein</fullName>
    </submittedName>
</protein>